<comment type="subcellular location">
    <subcellularLocation>
        <location evidence="1">Membrane</location>
        <topology evidence="1">Multi-pass membrane protein</topology>
    </subcellularLocation>
</comment>
<evidence type="ECO:0000313" key="7">
    <source>
        <dbReference type="Proteomes" id="UP000236370"/>
    </source>
</evidence>
<evidence type="ECO:0000313" key="6">
    <source>
        <dbReference type="EMBL" id="PNI14224.1"/>
    </source>
</evidence>
<keyword evidence="4" id="KW-0472">Membrane</keyword>
<dbReference type="EMBL" id="NBAG03000581">
    <property type="protein sequence ID" value="PNI14224.1"/>
    <property type="molecule type" value="Genomic_DNA"/>
</dbReference>
<feature type="non-terminal residue" evidence="6">
    <location>
        <position position="77"/>
    </location>
</feature>
<dbReference type="GO" id="GO:0055085">
    <property type="term" value="P:transmembrane transport"/>
    <property type="evidence" value="ECO:0007669"/>
    <property type="project" value="InterPro"/>
</dbReference>
<dbReference type="InterPro" id="IPR001902">
    <property type="entry name" value="SLC26A/SulP_fam"/>
</dbReference>
<dbReference type="Proteomes" id="UP000236370">
    <property type="component" value="Unassembled WGS sequence"/>
</dbReference>
<dbReference type="Pfam" id="PF00916">
    <property type="entry name" value="Sulfate_transp"/>
    <property type="match status" value="1"/>
</dbReference>
<evidence type="ECO:0000256" key="4">
    <source>
        <dbReference type="ARBA" id="ARBA00023136"/>
    </source>
</evidence>
<organism evidence="6 7">
    <name type="scientific">Pan troglodytes</name>
    <name type="common">Chimpanzee</name>
    <dbReference type="NCBI Taxonomy" id="9598"/>
    <lineage>
        <taxon>Eukaryota</taxon>
        <taxon>Metazoa</taxon>
        <taxon>Chordata</taxon>
        <taxon>Craniata</taxon>
        <taxon>Vertebrata</taxon>
        <taxon>Euteleostomi</taxon>
        <taxon>Mammalia</taxon>
        <taxon>Eutheria</taxon>
        <taxon>Euarchontoglires</taxon>
        <taxon>Primates</taxon>
        <taxon>Haplorrhini</taxon>
        <taxon>Catarrhini</taxon>
        <taxon>Hominidae</taxon>
        <taxon>Pan</taxon>
    </lineage>
</organism>
<evidence type="ECO:0000256" key="3">
    <source>
        <dbReference type="ARBA" id="ARBA00022989"/>
    </source>
</evidence>
<reference evidence="6 7" key="1">
    <citation type="submission" date="2017-12" db="EMBL/GenBank/DDBJ databases">
        <title>High-resolution comparative analysis of great ape genomes.</title>
        <authorList>
            <person name="Pollen A."/>
            <person name="Hastie A."/>
            <person name="Hormozdiari F."/>
            <person name="Dougherty M."/>
            <person name="Liu R."/>
            <person name="Chaisson M."/>
            <person name="Hoppe E."/>
            <person name="Hill C."/>
            <person name="Pang A."/>
            <person name="Hillier L."/>
            <person name="Baker C."/>
            <person name="Armstrong J."/>
            <person name="Shendure J."/>
            <person name="Paten B."/>
            <person name="Wilson R."/>
            <person name="Chao H."/>
            <person name="Schneider V."/>
            <person name="Ventura M."/>
            <person name="Kronenberg Z."/>
            <person name="Murali S."/>
            <person name="Gordon D."/>
            <person name="Cantsilieris S."/>
            <person name="Munson K."/>
            <person name="Nelson B."/>
            <person name="Raja A."/>
            <person name="Underwood J."/>
            <person name="Diekhans M."/>
            <person name="Fiddes I."/>
            <person name="Haussler D."/>
            <person name="Eichler E."/>
        </authorList>
    </citation>
    <scope>NUCLEOTIDE SEQUENCE [LARGE SCALE GENOMIC DNA]</scope>
    <source>
        <strain evidence="6">Yerkes chimp pedigree #C0471</strain>
    </source>
</reference>
<feature type="domain" description="SLC26A/SulP transporter" evidence="5">
    <location>
        <begin position="48"/>
        <end position="77"/>
    </location>
</feature>
<proteinExistence type="predicted"/>
<comment type="caution">
    <text evidence="6">The sequence shown here is derived from an EMBL/GenBank/DDBJ whole genome shotgun (WGS) entry which is preliminary data.</text>
</comment>
<dbReference type="InterPro" id="IPR011547">
    <property type="entry name" value="SLC26A/SulP_dom"/>
</dbReference>
<dbReference type="PANTHER" id="PTHR11814">
    <property type="entry name" value="SULFATE TRANSPORTER"/>
    <property type="match status" value="1"/>
</dbReference>
<keyword evidence="2" id="KW-0812">Transmembrane</keyword>
<gene>
    <name evidence="6" type="ORF">CK820_G0052949</name>
</gene>
<sequence>MPSSVTALGQARSSGPGMAPSACCCSPAAVQRRLPILAWLPSYSLQWLKMDFVAGLSVGLTAIPQALAYAEVAGLPP</sequence>
<protein>
    <submittedName>
        <fullName evidence="6">SLC26A11 isoform 10</fullName>
    </submittedName>
</protein>
<name>A0A2J8IUM8_PANTR</name>
<keyword evidence="3" id="KW-1133">Transmembrane helix</keyword>
<evidence type="ECO:0000259" key="5">
    <source>
        <dbReference type="Pfam" id="PF00916"/>
    </source>
</evidence>
<dbReference type="GO" id="GO:0016020">
    <property type="term" value="C:membrane"/>
    <property type="evidence" value="ECO:0007669"/>
    <property type="project" value="UniProtKB-SubCell"/>
</dbReference>
<evidence type="ECO:0000256" key="1">
    <source>
        <dbReference type="ARBA" id="ARBA00004141"/>
    </source>
</evidence>
<dbReference type="AlphaFoldDB" id="A0A2J8IUM8"/>
<evidence type="ECO:0000256" key="2">
    <source>
        <dbReference type="ARBA" id="ARBA00022692"/>
    </source>
</evidence>
<accession>A0A2J8IUM8</accession>